<organism evidence="1 2">
    <name type="scientific">Penicillium antarcticum</name>
    <dbReference type="NCBI Taxonomy" id="416450"/>
    <lineage>
        <taxon>Eukaryota</taxon>
        <taxon>Fungi</taxon>
        <taxon>Dikarya</taxon>
        <taxon>Ascomycota</taxon>
        <taxon>Pezizomycotina</taxon>
        <taxon>Eurotiomycetes</taxon>
        <taxon>Eurotiomycetidae</taxon>
        <taxon>Eurotiales</taxon>
        <taxon>Aspergillaceae</taxon>
        <taxon>Penicillium</taxon>
    </lineage>
</organism>
<gene>
    <name evidence="1" type="ORF">PENANT_c194G01948</name>
</gene>
<dbReference type="AlphaFoldDB" id="A0A1V6PBT9"/>
<evidence type="ECO:0000313" key="2">
    <source>
        <dbReference type="Proteomes" id="UP000191672"/>
    </source>
</evidence>
<dbReference type="EMBL" id="MDYN01000194">
    <property type="protein sequence ID" value="OQD73986.1"/>
    <property type="molecule type" value="Genomic_DNA"/>
</dbReference>
<sequence length="294" mass="33491">MAMSLLTNFGDTSRAPCICDGLDEQSQKMDEYIQSNPTGHPEGYKLYTTKGDKSLEEAIIHALRDTLQFWAIWHGPLESHRWKHMYIAFTSCCDDICIPPQDLRSGAFRILGHTLTDVLQGLLSEGIHPNDVKKLKMPIWRESIGQYLEKVHPTVRDQPLGKTTMMTQFRMRTANGEGAALLALAARVTGPLSSYYDLVEFAGIGVCLSMDMTKEGLGILRGDPTEIVAGGVREQLKKEIHWLYARTMEFLGKQHHTPGFILPYLMDRYWERVTQTRAPTTTDWRRRIKSYRSL</sequence>
<name>A0A1V6PBT9_9EURO</name>
<keyword evidence="2" id="KW-1185">Reference proteome</keyword>
<dbReference type="Proteomes" id="UP000191672">
    <property type="component" value="Unassembled WGS sequence"/>
</dbReference>
<reference evidence="2" key="1">
    <citation type="journal article" date="2017" name="Nat. Microbiol.">
        <title>Global analysis of biosynthetic gene clusters reveals vast potential of secondary metabolite production in Penicillium species.</title>
        <authorList>
            <person name="Nielsen J.C."/>
            <person name="Grijseels S."/>
            <person name="Prigent S."/>
            <person name="Ji B."/>
            <person name="Dainat J."/>
            <person name="Nielsen K.F."/>
            <person name="Frisvad J.C."/>
            <person name="Workman M."/>
            <person name="Nielsen J."/>
        </authorList>
    </citation>
    <scope>NUCLEOTIDE SEQUENCE [LARGE SCALE GENOMIC DNA]</scope>
    <source>
        <strain evidence="2">IBT 31811</strain>
    </source>
</reference>
<accession>A0A1V6PBT9</accession>
<protein>
    <submittedName>
        <fullName evidence="1">Uncharacterized protein</fullName>
    </submittedName>
</protein>
<proteinExistence type="predicted"/>
<evidence type="ECO:0000313" key="1">
    <source>
        <dbReference type="EMBL" id="OQD73986.1"/>
    </source>
</evidence>
<comment type="caution">
    <text evidence="1">The sequence shown here is derived from an EMBL/GenBank/DDBJ whole genome shotgun (WGS) entry which is preliminary data.</text>
</comment>